<comment type="caution">
    <text evidence="11">The sequence shown here is derived from an EMBL/GenBank/DDBJ whole genome shotgun (WGS) entry which is preliminary data.</text>
</comment>
<proteinExistence type="inferred from homology"/>
<dbReference type="Gene3D" id="2.40.330.10">
    <property type="entry name" value="DNA-binding pseudobarrel domain"/>
    <property type="match status" value="1"/>
</dbReference>
<dbReference type="GO" id="GO:0005634">
    <property type="term" value="C:nucleus"/>
    <property type="evidence" value="ECO:0007669"/>
    <property type="project" value="UniProtKB-SubCell"/>
</dbReference>
<dbReference type="InterPro" id="IPR001471">
    <property type="entry name" value="AP2/ERF_dom"/>
</dbReference>
<dbReference type="PANTHER" id="PTHR31140">
    <property type="entry name" value="B3 DOMAIN-CONTAINING TRANSCRIPTION FACTOR ABI3"/>
    <property type="match status" value="1"/>
</dbReference>
<evidence type="ECO:0000259" key="9">
    <source>
        <dbReference type="PROSITE" id="PS50863"/>
    </source>
</evidence>
<keyword evidence="3" id="KW-0936">Ethylene signaling pathway</keyword>
<dbReference type="CDD" id="cd10017">
    <property type="entry name" value="B3_DNA"/>
    <property type="match status" value="1"/>
</dbReference>
<dbReference type="InterPro" id="IPR003340">
    <property type="entry name" value="B3_DNA-bd"/>
</dbReference>
<dbReference type="GO" id="GO:0009873">
    <property type="term" value="P:ethylene-activated signaling pathway"/>
    <property type="evidence" value="ECO:0007669"/>
    <property type="project" value="UniProtKB-KW"/>
</dbReference>
<evidence type="ECO:0000256" key="2">
    <source>
        <dbReference type="ARBA" id="ARBA00009089"/>
    </source>
</evidence>
<evidence type="ECO:0000313" key="12">
    <source>
        <dbReference type="Proteomes" id="UP000516437"/>
    </source>
</evidence>
<keyword evidence="7" id="KW-0539">Nucleus</keyword>
<dbReference type="EMBL" id="RXIC02000023">
    <property type="protein sequence ID" value="KAB1211891.1"/>
    <property type="molecule type" value="Genomic_DNA"/>
</dbReference>
<accession>A0A6A1VGL6</accession>
<dbReference type="SUPFAM" id="SSF101936">
    <property type="entry name" value="DNA-binding pseudobarrel domain"/>
    <property type="match status" value="1"/>
</dbReference>
<dbReference type="Gene3D" id="3.30.730.10">
    <property type="entry name" value="AP2/ERF domain"/>
    <property type="match status" value="1"/>
</dbReference>
<feature type="region of interest" description="Disordered" evidence="8">
    <location>
        <begin position="1"/>
        <end position="32"/>
    </location>
</feature>
<comment type="similarity">
    <text evidence="2">Belongs to the AP2/ERF transcription factor family. RAV subfamily.</text>
</comment>
<evidence type="ECO:0000256" key="6">
    <source>
        <dbReference type="ARBA" id="ARBA00023163"/>
    </source>
</evidence>
<dbReference type="Pfam" id="PF02362">
    <property type="entry name" value="B3"/>
    <property type="match status" value="1"/>
</dbReference>
<reference evidence="11 12" key="1">
    <citation type="journal article" date="2019" name="Plant Biotechnol. J.">
        <title>The red bayberry genome and genetic basis of sex determination.</title>
        <authorList>
            <person name="Jia H.M."/>
            <person name="Jia H.J."/>
            <person name="Cai Q.L."/>
            <person name="Wang Y."/>
            <person name="Zhao H.B."/>
            <person name="Yang W.F."/>
            <person name="Wang G.Y."/>
            <person name="Li Y.H."/>
            <person name="Zhan D.L."/>
            <person name="Shen Y.T."/>
            <person name="Niu Q.F."/>
            <person name="Chang L."/>
            <person name="Qiu J."/>
            <person name="Zhao L."/>
            <person name="Xie H.B."/>
            <person name="Fu W.Y."/>
            <person name="Jin J."/>
            <person name="Li X.W."/>
            <person name="Jiao Y."/>
            <person name="Zhou C.C."/>
            <person name="Tu T."/>
            <person name="Chai C.Y."/>
            <person name="Gao J.L."/>
            <person name="Fan L.J."/>
            <person name="van de Weg E."/>
            <person name="Wang J.Y."/>
            <person name="Gao Z.S."/>
        </authorList>
    </citation>
    <scope>NUCLEOTIDE SEQUENCE [LARGE SCALE GENOMIC DNA]</scope>
    <source>
        <tissue evidence="11">Leaves</tissue>
    </source>
</reference>
<dbReference type="InterPro" id="IPR036955">
    <property type="entry name" value="AP2/ERF_dom_sf"/>
</dbReference>
<name>A0A6A1VGL6_9ROSI</name>
<dbReference type="Proteomes" id="UP000516437">
    <property type="component" value="Chromosome 5"/>
</dbReference>
<dbReference type="CDD" id="cd00018">
    <property type="entry name" value="AP2"/>
    <property type="match status" value="1"/>
</dbReference>
<dbReference type="FunFam" id="3.30.730.10:FF:000008">
    <property type="entry name" value="AP2 domain-containing protein RAP2.8"/>
    <property type="match status" value="1"/>
</dbReference>
<keyword evidence="12" id="KW-1185">Reference proteome</keyword>
<dbReference type="InterPro" id="IPR015300">
    <property type="entry name" value="DNA-bd_pseudobarrel_sf"/>
</dbReference>
<dbReference type="OrthoDB" id="2020802at2759"/>
<evidence type="ECO:0000259" key="10">
    <source>
        <dbReference type="PROSITE" id="PS51032"/>
    </source>
</evidence>
<dbReference type="SMART" id="SM00380">
    <property type="entry name" value="AP2"/>
    <property type="match status" value="1"/>
</dbReference>
<protein>
    <recommendedName>
        <fullName evidence="13">AP2/ERF and B3 domain-containing transcription factor</fullName>
    </recommendedName>
</protein>
<dbReference type="SMART" id="SM01019">
    <property type="entry name" value="B3"/>
    <property type="match status" value="1"/>
</dbReference>
<organism evidence="11 12">
    <name type="scientific">Morella rubra</name>
    <name type="common">Chinese bayberry</name>
    <dbReference type="NCBI Taxonomy" id="262757"/>
    <lineage>
        <taxon>Eukaryota</taxon>
        <taxon>Viridiplantae</taxon>
        <taxon>Streptophyta</taxon>
        <taxon>Embryophyta</taxon>
        <taxon>Tracheophyta</taxon>
        <taxon>Spermatophyta</taxon>
        <taxon>Magnoliopsida</taxon>
        <taxon>eudicotyledons</taxon>
        <taxon>Gunneridae</taxon>
        <taxon>Pentapetalae</taxon>
        <taxon>rosids</taxon>
        <taxon>fabids</taxon>
        <taxon>Fagales</taxon>
        <taxon>Myricaceae</taxon>
        <taxon>Morella</taxon>
    </lineage>
</organism>
<dbReference type="SUPFAM" id="SSF54171">
    <property type="entry name" value="DNA-binding domain"/>
    <property type="match status" value="1"/>
</dbReference>
<evidence type="ECO:0008006" key="13">
    <source>
        <dbReference type="Google" id="ProtNLM"/>
    </source>
</evidence>
<dbReference type="PROSITE" id="PS51032">
    <property type="entry name" value="AP2_ERF"/>
    <property type="match status" value="1"/>
</dbReference>
<evidence type="ECO:0000256" key="4">
    <source>
        <dbReference type="ARBA" id="ARBA00023015"/>
    </source>
</evidence>
<evidence type="ECO:0000256" key="7">
    <source>
        <dbReference type="ARBA" id="ARBA00023242"/>
    </source>
</evidence>
<evidence type="ECO:0000313" key="11">
    <source>
        <dbReference type="EMBL" id="KAB1211891.1"/>
    </source>
</evidence>
<keyword evidence="4" id="KW-0805">Transcription regulation</keyword>
<dbReference type="AlphaFoldDB" id="A0A6A1VGL6"/>
<feature type="domain" description="AP2/ERF" evidence="10">
    <location>
        <begin position="45"/>
        <end position="100"/>
    </location>
</feature>
<gene>
    <name evidence="11" type="ORF">CJ030_MR5G000952</name>
</gene>
<evidence type="ECO:0000256" key="8">
    <source>
        <dbReference type="SAM" id="MobiDB-lite"/>
    </source>
</evidence>
<dbReference type="GO" id="GO:0003677">
    <property type="term" value="F:DNA binding"/>
    <property type="evidence" value="ECO:0007669"/>
    <property type="project" value="UniProtKB-KW"/>
</dbReference>
<evidence type="ECO:0000256" key="5">
    <source>
        <dbReference type="ARBA" id="ARBA00023125"/>
    </source>
</evidence>
<dbReference type="PROSITE" id="PS50863">
    <property type="entry name" value="B3"/>
    <property type="match status" value="1"/>
</dbReference>
<feature type="domain" description="TF-B3" evidence="9">
    <location>
        <begin position="167"/>
        <end position="285"/>
    </location>
</feature>
<dbReference type="PANTHER" id="PTHR31140:SF58">
    <property type="entry name" value="DNA-BINDING PROTEIN RAV1"/>
    <property type="match status" value="1"/>
</dbReference>
<sequence>MEEDMLSMISDGRASGAAEESDSSSTTYPLPATKRARCGSNVSTKFKGVVPQQNGHWGAQLYANHRRIWLGTFKSEKDAAMAYDSAAMKLRSGDSQKNFPSNGITFEEPNFQNLYSAEVVLNMIKNGSYKSKFKEFLRERSHIVETDNGFNLARVQSRGELLCKQLFQKELTPSDVGKLNRLVIPKKFALKHFPRTNSETPEDNAEGGTMEDVQLSFYDKKMRSWKFRYCYWKSSQSFVFTRGWNRFVEENHLKAKDTLTFYSCCQFKAAAKDSHSYLIDFNRSENSSCSVEQADQTVGLQLELKLEVTGQIDHNMQMTLEEERELKPPELIHDNGRTGFRLFGVNIN</sequence>
<comment type="subcellular location">
    <subcellularLocation>
        <location evidence="1">Nucleus</location>
    </subcellularLocation>
</comment>
<dbReference type="GO" id="GO:0003700">
    <property type="term" value="F:DNA-binding transcription factor activity"/>
    <property type="evidence" value="ECO:0007669"/>
    <property type="project" value="InterPro"/>
</dbReference>
<evidence type="ECO:0000256" key="1">
    <source>
        <dbReference type="ARBA" id="ARBA00004123"/>
    </source>
</evidence>
<evidence type="ECO:0000256" key="3">
    <source>
        <dbReference type="ARBA" id="ARBA00022745"/>
    </source>
</evidence>
<keyword evidence="5" id="KW-0238">DNA-binding</keyword>
<dbReference type="InterPro" id="IPR016177">
    <property type="entry name" value="DNA-bd_dom_sf"/>
</dbReference>
<keyword evidence="6" id="KW-0804">Transcription</keyword>
<dbReference type="InterPro" id="IPR044800">
    <property type="entry name" value="LEC2-like"/>
</dbReference>